<organism evidence="1 2">
    <name type="scientific">Klebsiella quasipneumoniae</name>
    <dbReference type="NCBI Taxonomy" id="1463165"/>
    <lineage>
        <taxon>Bacteria</taxon>
        <taxon>Pseudomonadati</taxon>
        <taxon>Pseudomonadota</taxon>
        <taxon>Gammaproteobacteria</taxon>
        <taxon>Enterobacterales</taxon>
        <taxon>Enterobacteriaceae</taxon>
        <taxon>Klebsiella/Raoultella group</taxon>
        <taxon>Klebsiella</taxon>
        <taxon>Klebsiella pneumoniae complex</taxon>
    </lineage>
</organism>
<protein>
    <recommendedName>
        <fullName evidence="3">NlpC/P60 domain-containing protein</fullName>
    </recommendedName>
</protein>
<dbReference type="EMBL" id="UFBM01000017">
    <property type="protein sequence ID" value="SSF83246.1"/>
    <property type="molecule type" value="Genomic_DNA"/>
</dbReference>
<evidence type="ECO:0008006" key="3">
    <source>
        <dbReference type="Google" id="ProtNLM"/>
    </source>
</evidence>
<evidence type="ECO:0000313" key="2">
    <source>
        <dbReference type="Proteomes" id="UP000252079"/>
    </source>
</evidence>
<name>A0ABD7N3Q6_9ENTR</name>
<dbReference type="Gene3D" id="3.90.1720.10">
    <property type="entry name" value="endopeptidase domain like (from Nostoc punctiforme)"/>
    <property type="match status" value="1"/>
</dbReference>
<comment type="caution">
    <text evidence="1">The sequence shown here is derived from an EMBL/GenBank/DDBJ whole genome shotgun (WGS) entry which is preliminary data.</text>
</comment>
<dbReference type="AlphaFoldDB" id="A0ABD7N3Q6"/>
<accession>A0ABD7N3Q6</accession>
<dbReference type="Proteomes" id="UP000252079">
    <property type="component" value="Unassembled WGS sequence"/>
</dbReference>
<proteinExistence type="predicted"/>
<gene>
    <name evidence="1" type="ORF">SAMEA23995918_02815</name>
</gene>
<dbReference type="SUPFAM" id="SSF54001">
    <property type="entry name" value="Cysteine proteinases"/>
    <property type="match status" value="1"/>
</dbReference>
<dbReference type="RefSeq" id="WP_087771065.1">
    <property type="nucleotide sequence ID" value="NZ_CAXOCW010000014.1"/>
</dbReference>
<sequence length="160" mass="17419">MPNGNDLINAARSQLNVKEEPLNSNSGPMVNTYLDYVGSPSDSPWCMAFVYWCSCQAGIPGLPKTASVAKFYQESLAHGKIINISDIAVGDIVLRVDYPAQSNGKKPGDHAGIYTGKNKAGIPLYISGNTVSTNPVVTDETSSYVDEHQMKHFNYAARFW</sequence>
<evidence type="ECO:0000313" key="1">
    <source>
        <dbReference type="EMBL" id="SSF83246.1"/>
    </source>
</evidence>
<reference evidence="1 2" key="1">
    <citation type="submission" date="2018-07" db="EMBL/GenBank/DDBJ databases">
        <authorList>
            <consortium name="Pathogen Informatics"/>
        </authorList>
    </citation>
    <scope>NUCLEOTIDE SEQUENCE [LARGE SCALE GENOMIC DNA]</scope>
    <source>
        <strain evidence="1 2">4300STDY6636950</strain>
    </source>
</reference>
<dbReference type="InterPro" id="IPR038765">
    <property type="entry name" value="Papain-like_cys_pep_sf"/>
</dbReference>